<dbReference type="InterPro" id="IPR018392">
    <property type="entry name" value="LysM"/>
</dbReference>
<organism evidence="4 5">
    <name type="scientific">Serpens gallinarum</name>
    <dbReference type="NCBI Taxonomy" id="2763075"/>
    <lineage>
        <taxon>Bacteria</taxon>
        <taxon>Pseudomonadati</taxon>
        <taxon>Pseudomonadota</taxon>
        <taxon>Gammaproteobacteria</taxon>
        <taxon>Pseudomonadales</taxon>
        <taxon>Pseudomonadaceae</taxon>
        <taxon>Pseudomonas</taxon>
    </lineage>
</organism>
<evidence type="ECO:0000259" key="3">
    <source>
        <dbReference type="PROSITE" id="PS51782"/>
    </source>
</evidence>
<feature type="domain" description="LysM" evidence="3">
    <location>
        <begin position="345"/>
        <end position="388"/>
    </location>
</feature>
<dbReference type="SUPFAM" id="SSF54106">
    <property type="entry name" value="LysM domain"/>
    <property type="match status" value="3"/>
</dbReference>
<gene>
    <name evidence="4" type="ORF">H9642_17220</name>
</gene>
<dbReference type="InterPro" id="IPR036779">
    <property type="entry name" value="LysM_dom_sf"/>
</dbReference>
<dbReference type="InterPro" id="IPR023346">
    <property type="entry name" value="Lysozyme-like_dom_sf"/>
</dbReference>
<dbReference type="PANTHER" id="PTHR33734">
    <property type="entry name" value="LYSM DOMAIN-CONTAINING GPI-ANCHORED PROTEIN 2"/>
    <property type="match status" value="1"/>
</dbReference>
<dbReference type="SUPFAM" id="SSF53955">
    <property type="entry name" value="Lysozyme-like"/>
    <property type="match status" value="1"/>
</dbReference>
<dbReference type="PANTHER" id="PTHR33734:SF22">
    <property type="entry name" value="MEMBRANE-BOUND LYTIC MUREIN TRANSGLYCOSYLASE D"/>
    <property type="match status" value="1"/>
</dbReference>
<dbReference type="RefSeq" id="WP_251837712.1">
    <property type="nucleotide sequence ID" value="NZ_JACSQG010000014.1"/>
</dbReference>
<feature type="compositionally biased region" description="Polar residues" evidence="2">
    <location>
        <begin position="396"/>
        <end position="411"/>
    </location>
</feature>
<comment type="caution">
    <text evidence="4">The sequence shown here is derived from an EMBL/GenBank/DDBJ whole genome shotgun (WGS) entry which is preliminary data.</text>
</comment>
<dbReference type="EMBL" id="JACSQG010000014">
    <property type="protein sequence ID" value="MBD7978925.1"/>
    <property type="molecule type" value="Genomic_DNA"/>
</dbReference>
<feature type="region of interest" description="Disordered" evidence="2">
    <location>
        <begin position="391"/>
        <end position="411"/>
    </location>
</feature>
<evidence type="ECO:0000256" key="1">
    <source>
        <dbReference type="ARBA" id="ARBA00007734"/>
    </source>
</evidence>
<dbReference type="PROSITE" id="PS00922">
    <property type="entry name" value="TRANSGLYCOSYLASE"/>
    <property type="match status" value="1"/>
</dbReference>
<evidence type="ECO:0000256" key="2">
    <source>
        <dbReference type="SAM" id="MobiDB-lite"/>
    </source>
</evidence>
<evidence type="ECO:0000313" key="4">
    <source>
        <dbReference type="EMBL" id="MBD7978925.1"/>
    </source>
</evidence>
<proteinExistence type="inferred from homology"/>
<dbReference type="Pfam" id="PF01464">
    <property type="entry name" value="SLT"/>
    <property type="match status" value="1"/>
</dbReference>
<protein>
    <submittedName>
        <fullName evidence="4">LysM peptidoglycan-binding domain-containing protein</fullName>
    </submittedName>
</protein>
<name>A0ABR8TT22_9PSED</name>
<dbReference type="PROSITE" id="PS51257">
    <property type="entry name" value="PROKAR_LIPOPROTEIN"/>
    <property type="match status" value="1"/>
</dbReference>
<feature type="domain" description="LysM" evidence="3">
    <location>
        <begin position="470"/>
        <end position="513"/>
    </location>
</feature>
<dbReference type="PROSITE" id="PS51782">
    <property type="entry name" value="LYSM"/>
    <property type="match status" value="3"/>
</dbReference>
<dbReference type="Gene3D" id="1.10.530.10">
    <property type="match status" value="1"/>
</dbReference>
<dbReference type="Pfam" id="PF01476">
    <property type="entry name" value="LysM"/>
    <property type="match status" value="3"/>
</dbReference>
<dbReference type="InterPro" id="IPR008258">
    <property type="entry name" value="Transglycosylase_SLT_dom_1"/>
</dbReference>
<keyword evidence="5" id="KW-1185">Reference proteome</keyword>
<feature type="domain" description="LysM" evidence="3">
    <location>
        <begin position="413"/>
        <end position="456"/>
    </location>
</feature>
<dbReference type="Proteomes" id="UP000611945">
    <property type="component" value="Unassembled WGS sequence"/>
</dbReference>
<dbReference type="Gene3D" id="3.10.350.10">
    <property type="entry name" value="LysM domain"/>
    <property type="match status" value="3"/>
</dbReference>
<dbReference type="SMART" id="SM00257">
    <property type="entry name" value="LysM"/>
    <property type="match status" value="3"/>
</dbReference>
<dbReference type="CDD" id="cd16894">
    <property type="entry name" value="MltD-like"/>
    <property type="match status" value="1"/>
</dbReference>
<reference evidence="4 5" key="1">
    <citation type="submission" date="2020-08" db="EMBL/GenBank/DDBJ databases">
        <title>A Genomic Blueprint of the Chicken Gut Microbiome.</title>
        <authorList>
            <person name="Gilroy R."/>
            <person name="Ravi A."/>
            <person name="Getino M."/>
            <person name="Pursley I."/>
            <person name="Horton D.L."/>
            <person name="Alikhan N.-F."/>
            <person name="Baker D."/>
            <person name="Gharbi K."/>
            <person name="Hall N."/>
            <person name="Watson M."/>
            <person name="Adriaenssens E.M."/>
            <person name="Foster-Nyarko E."/>
            <person name="Jarju S."/>
            <person name="Secka A."/>
            <person name="Antonio M."/>
            <person name="Oren A."/>
            <person name="Chaudhuri R."/>
            <person name="La Ragione R.M."/>
            <person name="Hildebrand F."/>
            <person name="Pallen M.J."/>
        </authorList>
    </citation>
    <scope>NUCLEOTIDE SEQUENCE [LARGE SCALE GENOMIC DNA]</scope>
    <source>
        <strain evidence="4 5">Sa2CUA2</strain>
    </source>
</reference>
<dbReference type="CDD" id="cd00118">
    <property type="entry name" value="LysM"/>
    <property type="match status" value="3"/>
</dbReference>
<dbReference type="InterPro" id="IPR000189">
    <property type="entry name" value="Transglyc_AS"/>
</dbReference>
<sequence>MSLIASKLFNASALAPCIKTTALLFSLFLAGCQNLTQTGSAPESGEIIASGSAADADWLPQPNALITPPEDIWERMRAGFKMQEFIEANAQIDYHRQQFIDYPRSLEVASERASLYIHYIVERLEERDLPLELALLPVIESAYDPLAYSRAHAVGLWQFIPATGRHFNLRQTNWYDGRRDITASTDAALNYLSRLNTMFNGDWMLALAAYNAGEGTVGRAIARNRSAGKPTDFWSLPLPRETRNYVPKFLALSQLVMSPEEFGVALSPIANEPYFEVVEIKQRMDLRRAAKLAEIDEQELYMLNPAFKRRITMDGPKHLLVPTGNVEILAANLAEMPEQELVDWHEYKVRSGDSLYTIARRNNLTVGMLQEINRLSGSHLRIGQVLSIPSHAGQPARSTAPTNLASHTSGSSYNYRVKNGDSLWTIARAHQVSVKDLQRWNKLSGNNLRIDQVLTLHGGTGKSTQTQTATLYKVREGDSLYRIAKRFNVNLANLQSWNPSSSSSLKPGQTLTLYLAN</sequence>
<comment type="similarity">
    <text evidence="1">Belongs to the transglycosylase Slt family.</text>
</comment>
<accession>A0ABR8TT22</accession>
<evidence type="ECO:0000313" key="5">
    <source>
        <dbReference type="Proteomes" id="UP000611945"/>
    </source>
</evidence>